<dbReference type="InterPro" id="IPR011701">
    <property type="entry name" value="MFS"/>
</dbReference>
<feature type="transmembrane region" description="Helical" evidence="4">
    <location>
        <begin position="276"/>
        <end position="295"/>
    </location>
</feature>
<evidence type="ECO:0000259" key="5">
    <source>
        <dbReference type="PROSITE" id="PS50850"/>
    </source>
</evidence>
<dbReference type="Proteomes" id="UP001141619">
    <property type="component" value="Unassembled WGS sequence"/>
</dbReference>
<dbReference type="PANTHER" id="PTHR11360:SF284">
    <property type="entry name" value="EG:103B4.3 PROTEIN-RELATED"/>
    <property type="match status" value="1"/>
</dbReference>
<dbReference type="InterPro" id="IPR020846">
    <property type="entry name" value="MFS_dom"/>
</dbReference>
<dbReference type="InterPro" id="IPR036259">
    <property type="entry name" value="MFS_trans_sf"/>
</dbReference>
<dbReference type="SUPFAM" id="SSF103473">
    <property type="entry name" value="MFS general substrate transporter"/>
    <property type="match status" value="1"/>
</dbReference>
<dbReference type="AlphaFoldDB" id="A0A9X3U218"/>
<accession>A0A9X3U218</accession>
<evidence type="ECO:0000313" key="7">
    <source>
        <dbReference type="Proteomes" id="UP001141619"/>
    </source>
</evidence>
<name>A0A9X3U218_9PROT</name>
<organism evidence="6 7">
    <name type="scientific">Govanella unica</name>
    <dbReference type="NCBI Taxonomy" id="2975056"/>
    <lineage>
        <taxon>Bacteria</taxon>
        <taxon>Pseudomonadati</taxon>
        <taxon>Pseudomonadota</taxon>
        <taxon>Alphaproteobacteria</taxon>
        <taxon>Emcibacterales</taxon>
        <taxon>Govanellaceae</taxon>
        <taxon>Govanella</taxon>
    </lineage>
</organism>
<sequence length="421" mass="45422">MQGDRSRGAGERPQAAKPLFYGWWVVVACIFGAAFSPATLVNVPFSLFITELEGEFGWSRSEISLALTIFIICLVAVLPVLGRVIDYFGVRKTAVVSIFLYASALMSLSFLTSSILHFYLAFAAISILGVGAQSLTYIKVLSAWFNRRRGLVIGICMAGYGIGYILVPILTKFLIDGYGWRMAYMGLGLLALCGPLPIVFFLIRNTPQDMGLTVDGDAHNPTANAILQDGKTFAEAMRTREFWVLAATFILVSFSLNGIQSQIVPLLQGKGLSADHAMLMLAAIGVGSFPGRVLAGYLMDKIFAPYVIMVFYALSIVGILFLISGGPTFVIFLCAVAVGLSLGAENDALGYLTGRYFGLKSFGQIYSVLLGSYLLGAAAGPYFMARAYDNVGSYDQVLAVGIGAVVLSCLLLFFLRPYQRA</sequence>
<reference evidence="6" key="2">
    <citation type="journal article" date="2023" name="Syst. Appl. Microbiol.">
        <title>Govania unica gen. nov., sp. nov., a rare biosphere bacterium that represents a novel family in the class Alphaproteobacteria.</title>
        <authorList>
            <person name="Vandamme P."/>
            <person name="Peeters C."/>
            <person name="Hettiarachchi A."/>
            <person name="Cnockaert M."/>
            <person name="Carlier A."/>
        </authorList>
    </citation>
    <scope>NUCLEOTIDE SEQUENCE</scope>
    <source>
        <strain evidence="6">LMG 31809</strain>
    </source>
</reference>
<feature type="transmembrane region" description="Helical" evidence="4">
    <location>
        <begin position="182"/>
        <end position="203"/>
    </location>
</feature>
<dbReference type="PANTHER" id="PTHR11360">
    <property type="entry name" value="MONOCARBOXYLATE TRANSPORTER"/>
    <property type="match status" value="1"/>
</dbReference>
<feature type="transmembrane region" description="Helical" evidence="4">
    <location>
        <begin position="365"/>
        <end position="385"/>
    </location>
</feature>
<evidence type="ECO:0000256" key="1">
    <source>
        <dbReference type="ARBA" id="ARBA00022692"/>
    </source>
</evidence>
<dbReference type="InterPro" id="IPR050327">
    <property type="entry name" value="Proton-linked_MCT"/>
</dbReference>
<feature type="transmembrane region" description="Helical" evidence="4">
    <location>
        <begin position="93"/>
        <end position="112"/>
    </location>
</feature>
<keyword evidence="2 4" id="KW-1133">Transmembrane helix</keyword>
<gene>
    <name evidence="6" type="ORF">NYP16_13640</name>
</gene>
<dbReference type="Pfam" id="PF07690">
    <property type="entry name" value="MFS_1"/>
    <property type="match status" value="1"/>
</dbReference>
<comment type="caution">
    <text evidence="6">The sequence shown here is derived from an EMBL/GenBank/DDBJ whole genome shotgun (WGS) entry which is preliminary data.</text>
</comment>
<feature type="transmembrane region" description="Helical" evidence="4">
    <location>
        <begin position="63"/>
        <end position="81"/>
    </location>
</feature>
<dbReference type="GO" id="GO:0022857">
    <property type="term" value="F:transmembrane transporter activity"/>
    <property type="evidence" value="ECO:0007669"/>
    <property type="project" value="InterPro"/>
</dbReference>
<feature type="transmembrane region" description="Helical" evidence="4">
    <location>
        <begin position="302"/>
        <end position="323"/>
    </location>
</feature>
<feature type="transmembrane region" description="Helical" evidence="4">
    <location>
        <begin position="118"/>
        <end position="138"/>
    </location>
</feature>
<dbReference type="CDD" id="cd17355">
    <property type="entry name" value="MFS_YcxA_like"/>
    <property type="match status" value="1"/>
</dbReference>
<reference evidence="6" key="1">
    <citation type="submission" date="2022-08" db="EMBL/GenBank/DDBJ databases">
        <authorList>
            <person name="Vandamme P."/>
            <person name="Hettiarachchi A."/>
            <person name="Peeters C."/>
            <person name="Cnockaert M."/>
            <person name="Carlier A."/>
        </authorList>
    </citation>
    <scope>NUCLEOTIDE SEQUENCE</scope>
    <source>
        <strain evidence="6">LMG 31809</strain>
    </source>
</reference>
<protein>
    <submittedName>
        <fullName evidence="6">MFS transporter</fullName>
    </submittedName>
</protein>
<feature type="domain" description="Major facilitator superfamily (MFS) profile" evidence="5">
    <location>
        <begin position="25"/>
        <end position="420"/>
    </location>
</feature>
<dbReference type="PROSITE" id="PS50850">
    <property type="entry name" value="MFS"/>
    <property type="match status" value="1"/>
</dbReference>
<keyword evidence="3 4" id="KW-0472">Membrane</keyword>
<dbReference type="Gene3D" id="1.20.1250.20">
    <property type="entry name" value="MFS general substrate transporter like domains"/>
    <property type="match status" value="2"/>
</dbReference>
<proteinExistence type="predicted"/>
<feature type="transmembrane region" description="Helical" evidence="4">
    <location>
        <begin position="397"/>
        <end position="415"/>
    </location>
</feature>
<evidence type="ECO:0000256" key="2">
    <source>
        <dbReference type="ARBA" id="ARBA00022989"/>
    </source>
</evidence>
<keyword evidence="7" id="KW-1185">Reference proteome</keyword>
<evidence type="ECO:0000313" key="6">
    <source>
        <dbReference type="EMBL" id="MDA5194994.1"/>
    </source>
</evidence>
<feature type="transmembrane region" description="Helical" evidence="4">
    <location>
        <begin position="329"/>
        <end position="353"/>
    </location>
</feature>
<dbReference type="RefSeq" id="WP_274944706.1">
    <property type="nucleotide sequence ID" value="NZ_JANWOI010000005.1"/>
</dbReference>
<evidence type="ECO:0000256" key="4">
    <source>
        <dbReference type="SAM" id="Phobius"/>
    </source>
</evidence>
<feature type="transmembrane region" description="Helical" evidence="4">
    <location>
        <begin position="21"/>
        <end position="43"/>
    </location>
</feature>
<keyword evidence="1 4" id="KW-0812">Transmembrane</keyword>
<feature type="transmembrane region" description="Helical" evidence="4">
    <location>
        <begin position="242"/>
        <end position="264"/>
    </location>
</feature>
<evidence type="ECO:0000256" key="3">
    <source>
        <dbReference type="ARBA" id="ARBA00023136"/>
    </source>
</evidence>
<feature type="transmembrane region" description="Helical" evidence="4">
    <location>
        <begin position="150"/>
        <end position="170"/>
    </location>
</feature>
<dbReference type="PROSITE" id="PS51257">
    <property type="entry name" value="PROKAR_LIPOPROTEIN"/>
    <property type="match status" value="1"/>
</dbReference>
<dbReference type="EMBL" id="JANWOI010000005">
    <property type="protein sequence ID" value="MDA5194994.1"/>
    <property type="molecule type" value="Genomic_DNA"/>
</dbReference>